<protein>
    <submittedName>
        <fullName evidence="2">Duf1168 domain protein</fullName>
    </submittedName>
</protein>
<evidence type="ECO:0000313" key="3">
    <source>
        <dbReference type="Proteomes" id="UP001302126"/>
    </source>
</evidence>
<feature type="compositionally biased region" description="Low complexity" evidence="1">
    <location>
        <begin position="179"/>
        <end position="207"/>
    </location>
</feature>
<reference evidence="2" key="2">
    <citation type="submission" date="2023-05" db="EMBL/GenBank/DDBJ databases">
        <authorList>
            <consortium name="Lawrence Berkeley National Laboratory"/>
            <person name="Steindorff A."/>
            <person name="Hensen N."/>
            <person name="Bonometti L."/>
            <person name="Westerberg I."/>
            <person name="Brannstrom I.O."/>
            <person name="Guillou S."/>
            <person name="Cros-Aarteil S."/>
            <person name="Calhoun S."/>
            <person name="Haridas S."/>
            <person name="Kuo A."/>
            <person name="Mondo S."/>
            <person name="Pangilinan J."/>
            <person name="Riley R."/>
            <person name="Labutti K."/>
            <person name="Andreopoulos B."/>
            <person name="Lipzen A."/>
            <person name="Chen C."/>
            <person name="Yanf M."/>
            <person name="Daum C."/>
            <person name="Ng V."/>
            <person name="Clum A."/>
            <person name="Ohm R."/>
            <person name="Martin F."/>
            <person name="Silar P."/>
            <person name="Natvig D."/>
            <person name="Lalanne C."/>
            <person name="Gautier V."/>
            <person name="Ament-Velasquez S.L."/>
            <person name="Kruys A."/>
            <person name="Hutchinson M.I."/>
            <person name="Powell A.J."/>
            <person name="Barry K."/>
            <person name="Miller A.N."/>
            <person name="Grigoriev I.V."/>
            <person name="Debuchy R."/>
            <person name="Gladieux P."/>
            <person name="Thoren M.H."/>
            <person name="Johannesson H."/>
        </authorList>
    </citation>
    <scope>NUCLEOTIDE SEQUENCE</scope>
    <source>
        <strain evidence="2">PSN309</strain>
    </source>
</reference>
<evidence type="ECO:0000256" key="1">
    <source>
        <dbReference type="SAM" id="MobiDB-lite"/>
    </source>
</evidence>
<feature type="compositionally biased region" description="Low complexity" evidence="1">
    <location>
        <begin position="1"/>
        <end position="13"/>
    </location>
</feature>
<keyword evidence="3" id="KW-1185">Reference proteome</keyword>
<dbReference type="InterPro" id="IPR009548">
    <property type="entry name" value="Prkrip1"/>
</dbReference>
<accession>A0AAN7AIQ9</accession>
<sequence length="216" mass="23383">MSTTTSRDPTSSRPLKRSRRPLSPTSSQAATLQSLFANPDQTISIPTSSSGPLKKALPPPPEIVTNVQGSSAGAGSGEFHVYKAARRREYERLRQMDEEVKAETEKEKFERERKEREERDAEKTRKNREKREKKLKAKLKGGKDKKTAAPATGKIQPRPLNTEENGGRQKEGGEEGGKADATTTTAATGTTAETTAAVTTTGGTVETPGLVICDDD</sequence>
<comment type="caution">
    <text evidence="2">The sequence shown here is derived from an EMBL/GenBank/DDBJ whole genome shotgun (WGS) entry which is preliminary data.</text>
</comment>
<dbReference type="PANTHER" id="PTHR13507:SF0">
    <property type="entry name" value="PRKR-INTERACTING PROTEIN 1"/>
    <property type="match status" value="1"/>
</dbReference>
<feature type="compositionally biased region" description="Basic and acidic residues" evidence="1">
    <location>
        <begin position="87"/>
        <end position="132"/>
    </location>
</feature>
<feature type="compositionally biased region" description="Basic and acidic residues" evidence="1">
    <location>
        <begin position="165"/>
        <end position="178"/>
    </location>
</feature>
<dbReference type="GO" id="GO:0003725">
    <property type="term" value="F:double-stranded RNA binding"/>
    <property type="evidence" value="ECO:0007669"/>
    <property type="project" value="InterPro"/>
</dbReference>
<feature type="region of interest" description="Disordered" evidence="1">
    <location>
        <begin position="1"/>
        <end position="216"/>
    </location>
</feature>
<dbReference type="Proteomes" id="UP001302126">
    <property type="component" value="Unassembled WGS sequence"/>
</dbReference>
<organism evidence="2 3">
    <name type="scientific">Podospora australis</name>
    <dbReference type="NCBI Taxonomy" id="1536484"/>
    <lineage>
        <taxon>Eukaryota</taxon>
        <taxon>Fungi</taxon>
        <taxon>Dikarya</taxon>
        <taxon>Ascomycota</taxon>
        <taxon>Pezizomycotina</taxon>
        <taxon>Sordariomycetes</taxon>
        <taxon>Sordariomycetidae</taxon>
        <taxon>Sordariales</taxon>
        <taxon>Podosporaceae</taxon>
        <taxon>Podospora</taxon>
    </lineage>
</organism>
<dbReference type="GO" id="GO:0019901">
    <property type="term" value="F:protein kinase binding"/>
    <property type="evidence" value="ECO:0007669"/>
    <property type="project" value="TreeGrafter"/>
</dbReference>
<dbReference type="AlphaFoldDB" id="A0AAN7AIQ9"/>
<dbReference type="EMBL" id="MU864368">
    <property type="protein sequence ID" value="KAK4190146.1"/>
    <property type="molecule type" value="Genomic_DNA"/>
</dbReference>
<dbReference type="GO" id="GO:0004860">
    <property type="term" value="F:protein kinase inhibitor activity"/>
    <property type="evidence" value="ECO:0007669"/>
    <property type="project" value="TreeGrafter"/>
</dbReference>
<reference evidence="2" key="1">
    <citation type="journal article" date="2023" name="Mol. Phylogenet. Evol.">
        <title>Genome-scale phylogeny and comparative genomics of the fungal order Sordariales.</title>
        <authorList>
            <person name="Hensen N."/>
            <person name="Bonometti L."/>
            <person name="Westerberg I."/>
            <person name="Brannstrom I.O."/>
            <person name="Guillou S."/>
            <person name="Cros-Aarteil S."/>
            <person name="Calhoun S."/>
            <person name="Haridas S."/>
            <person name="Kuo A."/>
            <person name="Mondo S."/>
            <person name="Pangilinan J."/>
            <person name="Riley R."/>
            <person name="LaButti K."/>
            <person name="Andreopoulos B."/>
            <person name="Lipzen A."/>
            <person name="Chen C."/>
            <person name="Yan M."/>
            <person name="Daum C."/>
            <person name="Ng V."/>
            <person name="Clum A."/>
            <person name="Steindorff A."/>
            <person name="Ohm R.A."/>
            <person name="Martin F."/>
            <person name="Silar P."/>
            <person name="Natvig D.O."/>
            <person name="Lalanne C."/>
            <person name="Gautier V."/>
            <person name="Ament-Velasquez S.L."/>
            <person name="Kruys A."/>
            <person name="Hutchinson M.I."/>
            <person name="Powell A.J."/>
            <person name="Barry K."/>
            <person name="Miller A.N."/>
            <person name="Grigoriev I.V."/>
            <person name="Debuchy R."/>
            <person name="Gladieux P."/>
            <person name="Hiltunen Thoren M."/>
            <person name="Johannesson H."/>
        </authorList>
    </citation>
    <scope>NUCLEOTIDE SEQUENCE</scope>
    <source>
        <strain evidence="2">PSN309</strain>
    </source>
</reference>
<evidence type="ECO:0000313" key="2">
    <source>
        <dbReference type="EMBL" id="KAK4190146.1"/>
    </source>
</evidence>
<feature type="compositionally biased region" description="Polar residues" evidence="1">
    <location>
        <begin position="28"/>
        <end position="51"/>
    </location>
</feature>
<dbReference type="PANTHER" id="PTHR13507">
    <property type="entry name" value="PRKR-INTERACTING PROTEIN 1"/>
    <property type="match status" value="1"/>
</dbReference>
<dbReference type="Pfam" id="PF06658">
    <property type="entry name" value="DUF1168"/>
    <property type="match status" value="1"/>
</dbReference>
<name>A0AAN7AIQ9_9PEZI</name>
<proteinExistence type="predicted"/>
<gene>
    <name evidence="2" type="ORF">QBC35DRAFT_93920</name>
</gene>
<dbReference type="GO" id="GO:0005730">
    <property type="term" value="C:nucleolus"/>
    <property type="evidence" value="ECO:0007669"/>
    <property type="project" value="TreeGrafter"/>
</dbReference>